<evidence type="ECO:0000313" key="3">
    <source>
        <dbReference type="EMBL" id="GIJ72532.1"/>
    </source>
</evidence>
<dbReference type="RefSeq" id="WP_203932388.1">
    <property type="nucleotide sequence ID" value="NZ_BOPH01000102.1"/>
</dbReference>
<feature type="compositionally biased region" description="Pro residues" evidence="1">
    <location>
        <begin position="65"/>
        <end position="83"/>
    </location>
</feature>
<keyword evidence="2" id="KW-1133">Transmembrane helix</keyword>
<sequence length="241" mass="25194">MYPQGNGPDNWSPHDQQPYQHDPYAPQQPYPNDPYAQQPYQHDPYAQQQSSPPYANPYQQGQPGPQYPGPQYPGPQLPGPGAPRPASSKTPLMIVGAVIGGFLLFCVAGIAVVALTSSDEDTDPAAAGSAPATATTGAPATPSATPTKAPTPTSTGSPSSYDLEGDLDGFKQGDCLTITGTNREVKPAKCSDAGAMKVFLRRDGVDASRDDVCDAVEETTDILFIDDVGTANDLILCVGEA</sequence>
<feature type="transmembrane region" description="Helical" evidence="2">
    <location>
        <begin position="92"/>
        <end position="115"/>
    </location>
</feature>
<keyword evidence="2" id="KW-0812">Transmembrane</keyword>
<protein>
    <submittedName>
        <fullName evidence="3">Uncharacterized protein</fullName>
    </submittedName>
</protein>
<accession>A0A8J4A0V4</accession>
<feature type="region of interest" description="Disordered" evidence="1">
    <location>
        <begin position="119"/>
        <end position="162"/>
    </location>
</feature>
<keyword evidence="4" id="KW-1185">Reference proteome</keyword>
<evidence type="ECO:0000313" key="4">
    <source>
        <dbReference type="Proteomes" id="UP000635606"/>
    </source>
</evidence>
<feature type="region of interest" description="Disordered" evidence="1">
    <location>
        <begin position="1"/>
        <end position="87"/>
    </location>
</feature>
<feature type="compositionally biased region" description="Polar residues" evidence="1">
    <location>
        <begin position="7"/>
        <end position="19"/>
    </location>
</feature>
<proteinExistence type="predicted"/>
<reference evidence="3" key="1">
    <citation type="submission" date="2021-01" db="EMBL/GenBank/DDBJ databases">
        <title>Whole genome shotgun sequence of Virgisporangium ochraceum NBRC 16418.</title>
        <authorList>
            <person name="Komaki H."/>
            <person name="Tamura T."/>
        </authorList>
    </citation>
    <scope>NUCLEOTIDE SEQUENCE</scope>
    <source>
        <strain evidence="3">NBRC 16418</strain>
    </source>
</reference>
<organism evidence="3 4">
    <name type="scientific">Virgisporangium ochraceum</name>
    <dbReference type="NCBI Taxonomy" id="65505"/>
    <lineage>
        <taxon>Bacteria</taxon>
        <taxon>Bacillati</taxon>
        <taxon>Actinomycetota</taxon>
        <taxon>Actinomycetes</taxon>
        <taxon>Micromonosporales</taxon>
        <taxon>Micromonosporaceae</taxon>
        <taxon>Virgisporangium</taxon>
    </lineage>
</organism>
<comment type="caution">
    <text evidence="3">The sequence shown here is derived from an EMBL/GenBank/DDBJ whole genome shotgun (WGS) entry which is preliminary data.</text>
</comment>
<evidence type="ECO:0000256" key="1">
    <source>
        <dbReference type="SAM" id="MobiDB-lite"/>
    </source>
</evidence>
<dbReference type="EMBL" id="BOPH01000102">
    <property type="protein sequence ID" value="GIJ72532.1"/>
    <property type="molecule type" value="Genomic_DNA"/>
</dbReference>
<gene>
    <name evidence="3" type="ORF">Voc01_074490</name>
</gene>
<feature type="compositionally biased region" description="Low complexity" evidence="1">
    <location>
        <begin position="52"/>
        <end position="64"/>
    </location>
</feature>
<dbReference type="AlphaFoldDB" id="A0A8J4A0V4"/>
<evidence type="ECO:0000256" key="2">
    <source>
        <dbReference type="SAM" id="Phobius"/>
    </source>
</evidence>
<name>A0A8J4A0V4_9ACTN</name>
<keyword evidence="2" id="KW-0472">Membrane</keyword>
<dbReference type="Proteomes" id="UP000635606">
    <property type="component" value="Unassembled WGS sequence"/>
</dbReference>
<feature type="compositionally biased region" description="Low complexity" evidence="1">
    <location>
        <begin position="124"/>
        <end position="160"/>
    </location>
</feature>